<dbReference type="EMBL" id="UYWX01020414">
    <property type="protein sequence ID" value="VDM32334.1"/>
    <property type="molecule type" value="Genomic_DNA"/>
</dbReference>
<evidence type="ECO:0000313" key="1">
    <source>
        <dbReference type="EMBL" id="VDM32334.1"/>
    </source>
</evidence>
<reference evidence="3" key="1">
    <citation type="submission" date="2017-02" db="UniProtKB">
        <authorList>
            <consortium name="WormBaseParasite"/>
        </authorList>
    </citation>
    <scope>IDENTIFICATION</scope>
</reference>
<gene>
    <name evidence="1" type="ORF">TTAC_LOCUS7865</name>
</gene>
<name>A0A0R3X3F8_HYDTA</name>
<protein>
    <submittedName>
        <fullName evidence="3">BRCT domain-containing protein</fullName>
    </submittedName>
</protein>
<dbReference type="AlphaFoldDB" id="A0A0R3X3F8"/>
<accession>A0A0R3X3F8</accession>
<evidence type="ECO:0000313" key="3">
    <source>
        <dbReference type="WBParaSite" id="TTAC_0000788001-mRNA-1"/>
    </source>
</evidence>
<organism evidence="3">
    <name type="scientific">Hydatigena taeniaeformis</name>
    <name type="common">Feline tapeworm</name>
    <name type="synonym">Taenia taeniaeformis</name>
    <dbReference type="NCBI Taxonomy" id="6205"/>
    <lineage>
        <taxon>Eukaryota</taxon>
        <taxon>Metazoa</taxon>
        <taxon>Spiralia</taxon>
        <taxon>Lophotrochozoa</taxon>
        <taxon>Platyhelminthes</taxon>
        <taxon>Cestoda</taxon>
        <taxon>Eucestoda</taxon>
        <taxon>Cyclophyllidea</taxon>
        <taxon>Taeniidae</taxon>
        <taxon>Hydatigera</taxon>
    </lineage>
</organism>
<dbReference type="WBParaSite" id="TTAC_0000788001-mRNA-1">
    <property type="protein sequence ID" value="TTAC_0000788001-mRNA-1"/>
    <property type="gene ID" value="TTAC_0000788001"/>
</dbReference>
<reference evidence="1 2" key="2">
    <citation type="submission" date="2018-11" db="EMBL/GenBank/DDBJ databases">
        <authorList>
            <consortium name="Pathogen Informatics"/>
        </authorList>
    </citation>
    <scope>NUCLEOTIDE SEQUENCE [LARGE SCALE GENOMIC DNA]</scope>
</reference>
<evidence type="ECO:0000313" key="2">
    <source>
        <dbReference type="Proteomes" id="UP000274429"/>
    </source>
</evidence>
<proteinExistence type="predicted"/>
<dbReference type="Proteomes" id="UP000274429">
    <property type="component" value="Unassembled WGS sequence"/>
</dbReference>
<sequence>MSQPVVQKDHELKVAFITILWTKEEFDPSIDDMLVGLEDLGFCQRSVVDVPTVVHNSLYDISLRRPSLNTALEGLLSQISREATAIMLVLVNYPVCCSSSPFI</sequence>
<keyword evidence="2" id="KW-1185">Reference proteome</keyword>